<organism evidence="1 2">
    <name type="scientific">Paludifilum halophilum</name>
    <dbReference type="NCBI Taxonomy" id="1642702"/>
    <lineage>
        <taxon>Bacteria</taxon>
        <taxon>Bacillati</taxon>
        <taxon>Bacillota</taxon>
        <taxon>Bacilli</taxon>
        <taxon>Bacillales</taxon>
        <taxon>Thermoactinomycetaceae</taxon>
        <taxon>Paludifilum</taxon>
    </lineage>
</organism>
<name>A0A235B999_9BACL</name>
<reference evidence="1 2" key="1">
    <citation type="submission" date="2017-07" db="EMBL/GenBank/DDBJ databases">
        <title>The genome sequence of Paludifilum halophilum highlights mechanisms for microbial adaptation to high salt environemnts.</title>
        <authorList>
            <person name="Belbahri L."/>
        </authorList>
    </citation>
    <scope>NUCLEOTIDE SEQUENCE [LARGE SCALE GENOMIC DNA]</scope>
    <source>
        <strain evidence="1 2">DSM 102817</strain>
    </source>
</reference>
<proteinExistence type="predicted"/>
<accession>A0A235B999</accession>
<protein>
    <submittedName>
        <fullName evidence="1">Uncharacterized protein</fullName>
    </submittedName>
</protein>
<dbReference type="RefSeq" id="WP_094263874.1">
    <property type="nucleotide sequence ID" value="NZ_NOWF01000003.1"/>
</dbReference>
<dbReference type="OrthoDB" id="2942615at2"/>
<keyword evidence="2" id="KW-1185">Reference proteome</keyword>
<dbReference type="EMBL" id="NOWF01000003">
    <property type="protein sequence ID" value="OYD08569.1"/>
    <property type="molecule type" value="Genomic_DNA"/>
</dbReference>
<dbReference type="Pfam" id="PF22745">
    <property type="entry name" value="Nlig-Ia"/>
    <property type="match status" value="1"/>
</dbReference>
<gene>
    <name evidence="1" type="ORF">CHM34_07010</name>
</gene>
<dbReference type="Proteomes" id="UP000215459">
    <property type="component" value="Unassembled WGS sequence"/>
</dbReference>
<evidence type="ECO:0000313" key="1">
    <source>
        <dbReference type="EMBL" id="OYD08569.1"/>
    </source>
</evidence>
<dbReference type="SUPFAM" id="SSF56091">
    <property type="entry name" value="DNA ligase/mRNA capping enzyme, catalytic domain"/>
    <property type="match status" value="1"/>
</dbReference>
<sequence>MPTKSTNEILGLIRRRRRQVLIHSFLYYRMNTSIVSDGQYDGWARELAELQTKYPEIAAEVEYAEYFADFGESVTGFDLPLHLPEVEQAARRVLYLHEK</sequence>
<dbReference type="AlphaFoldDB" id="A0A235B999"/>
<comment type="caution">
    <text evidence="1">The sequence shown here is derived from an EMBL/GenBank/DDBJ whole genome shotgun (WGS) entry which is preliminary data.</text>
</comment>
<dbReference type="Gene3D" id="1.10.287.610">
    <property type="entry name" value="Helix hairpin bin"/>
    <property type="match status" value="1"/>
</dbReference>
<evidence type="ECO:0000313" key="2">
    <source>
        <dbReference type="Proteomes" id="UP000215459"/>
    </source>
</evidence>